<dbReference type="EMBL" id="CP036455">
    <property type="protein sequence ID" value="QBI54482.1"/>
    <property type="molecule type" value="Genomic_DNA"/>
</dbReference>
<evidence type="ECO:0000313" key="2">
    <source>
        <dbReference type="EMBL" id="QBI54482.1"/>
    </source>
</evidence>
<feature type="compositionally biased region" description="Basic and acidic residues" evidence="1">
    <location>
        <begin position="100"/>
        <end position="115"/>
    </location>
</feature>
<feature type="compositionally biased region" description="Basic residues" evidence="1">
    <location>
        <begin position="86"/>
        <end position="96"/>
    </location>
</feature>
<sequence>MADFRTCTTGREHPPWLDPLVDAASWPLRPPSRYRSTRPPLVLRNRPVPPRPQGRVTRSPAVHRWAVPPERVPPTRAPQRAAAPRGRTRPNHRCANRPRASCERDSRPPNDDCEEPRCAKRVVRGTAEVQARAAAAPRARALGPPRAPRGVPVRIGPRNPRLSCIPLPTARWHAARAGATENGTSPDAPAWAPPRLRQAVPGGSPAPGHACAPAPRRAPPRRGPGRPRATAPTGATPMIPGTGRIHITAASCGRSQAGTAAGERRKLRSRCAPAGFSGCGAFPPLKGAAATRGGTAAVPPLVHVRTTPDTAKPSLRSALPFAPTAAKAQRLLGAAVLCRTTRLVARSRRRLGGCWPRLSMSASRVASSAISVSGWRTVVSGGPTQRATGRSS</sequence>
<dbReference type="AlphaFoldDB" id="A0A4V0ZJS3"/>
<feature type="compositionally biased region" description="Low complexity" evidence="1">
    <location>
        <begin position="201"/>
        <end position="215"/>
    </location>
</feature>
<name>A0A4V0ZJS3_9ACTN</name>
<keyword evidence="3" id="KW-1185">Reference proteome</keyword>
<feature type="region of interest" description="Disordered" evidence="1">
    <location>
        <begin position="178"/>
        <end position="241"/>
    </location>
</feature>
<dbReference type="Proteomes" id="UP000292235">
    <property type="component" value="Chromosome"/>
</dbReference>
<protein>
    <submittedName>
        <fullName evidence="2">Uncharacterized protein</fullName>
    </submittedName>
</protein>
<feature type="compositionally biased region" description="Low complexity" evidence="1">
    <location>
        <begin position="226"/>
        <end position="237"/>
    </location>
</feature>
<feature type="region of interest" description="Disordered" evidence="1">
    <location>
        <begin position="132"/>
        <end position="155"/>
    </location>
</feature>
<evidence type="ECO:0000256" key="1">
    <source>
        <dbReference type="SAM" id="MobiDB-lite"/>
    </source>
</evidence>
<dbReference type="KEGG" id="strr:EKD16_13500"/>
<evidence type="ECO:0000313" key="3">
    <source>
        <dbReference type="Proteomes" id="UP000292235"/>
    </source>
</evidence>
<proteinExistence type="predicted"/>
<feature type="compositionally biased region" description="Low complexity" evidence="1">
    <location>
        <begin position="31"/>
        <end position="46"/>
    </location>
</feature>
<accession>A0A4V0ZJS3</accession>
<gene>
    <name evidence="2" type="ORF">EKD16_13500</name>
</gene>
<reference evidence="2 3" key="1">
    <citation type="submission" date="2019-02" db="EMBL/GenBank/DDBJ databases">
        <authorList>
            <person name="Khodamoradi S."/>
            <person name="Hahnke R.L."/>
            <person name="Kaempfer P."/>
            <person name="Schumann P."/>
            <person name="Rohde M."/>
            <person name="Steinert M."/>
            <person name="Luzhetskyy A."/>
            <person name="Wink J."/>
            <person name="Ruckert C."/>
        </authorList>
    </citation>
    <scope>NUCLEOTIDE SEQUENCE [LARGE SCALE GENOMIC DNA]</scope>
    <source>
        <strain evidence="2 3">M2</strain>
    </source>
</reference>
<organism evidence="2 3">
    <name type="scientific">Streptomonospora litoralis</name>
    <dbReference type="NCBI Taxonomy" id="2498135"/>
    <lineage>
        <taxon>Bacteria</taxon>
        <taxon>Bacillati</taxon>
        <taxon>Actinomycetota</taxon>
        <taxon>Actinomycetes</taxon>
        <taxon>Streptosporangiales</taxon>
        <taxon>Nocardiopsidaceae</taxon>
        <taxon>Streptomonospora</taxon>
    </lineage>
</organism>
<feature type="region of interest" description="Disordered" evidence="1">
    <location>
        <begin position="1"/>
        <end position="115"/>
    </location>
</feature>